<dbReference type="Pfam" id="PF00010">
    <property type="entry name" value="HLH"/>
    <property type="match status" value="1"/>
</dbReference>
<dbReference type="InterPro" id="IPR011598">
    <property type="entry name" value="bHLH_dom"/>
</dbReference>
<evidence type="ECO:0000259" key="6">
    <source>
        <dbReference type="PROSITE" id="PS50888"/>
    </source>
</evidence>
<dbReference type="SMART" id="SM00353">
    <property type="entry name" value="HLH"/>
    <property type="match status" value="1"/>
</dbReference>
<accession>A0ABD1WTS3</accession>
<keyword evidence="2" id="KW-0805">Transcription regulation</keyword>
<evidence type="ECO:0000256" key="4">
    <source>
        <dbReference type="ARBA" id="ARBA00023242"/>
    </source>
</evidence>
<evidence type="ECO:0000256" key="3">
    <source>
        <dbReference type="ARBA" id="ARBA00023163"/>
    </source>
</evidence>
<dbReference type="PANTHER" id="PTHR12565:SF184">
    <property type="entry name" value="BHLH TRANSCRIPTION FACTOR"/>
    <property type="match status" value="1"/>
</dbReference>
<comment type="caution">
    <text evidence="7">The sequence shown here is derived from an EMBL/GenBank/DDBJ whole genome shotgun (WGS) entry which is preliminary data.</text>
</comment>
<feature type="domain" description="BHLH" evidence="6">
    <location>
        <begin position="198"/>
        <end position="248"/>
    </location>
</feature>
<protein>
    <submittedName>
        <fullName evidence="7">Transcription factor bHLH</fullName>
    </submittedName>
</protein>
<dbReference type="GO" id="GO:0006355">
    <property type="term" value="P:regulation of DNA-templated transcription"/>
    <property type="evidence" value="ECO:0007669"/>
    <property type="project" value="UniProtKB-ARBA"/>
</dbReference>
<keyword evidence="3" id="KW-0804">Transcription</keyword>
<evidence type="ECO:0000313" key="7">
    <source>
        <dbReference type="EMBL" id="KAL2553054.1"/>
    </source>
</evidence>
<dbReference type="Gene3D" id="4.10.280.10">
    <property type="entry name" value="Helix-loop-helix DNA-binding domain"/>
    <property type="match status" value="1"/>
</dbReference>
<evidence type="ECO:0000256" key="5">
    <source>
        <dbReference type="SAM" id="MobiDB-lite"/>
    </source>
</evidence>
<organism evidence="7 8">
    <name type="scientific">Forsythia ovata</name>
    <dbReference type="NCBI Taxonomy" id="205694"/>
    <lineage>
        <taxon>Eukaryota</taxon>
        <taxon>Viridiplantae</taxon>
        <taxon>Streptophyta</taxon>
        <taxon>Embryophyta</taxon>
        <taxon>Tracheophyta</taxon>
        <taxon>Spermatophyta</taxon>
        <taxon>Magnoliopsida</taxon>
        <taxon>eudicotyledons</taxon>
        <taxon>Gunneridae</taxon>
        <taxon>Pentapetalae</taxon>
        <taxon>asterids</taxon>
        <taxon>lamiids</taxon>
        <taxon>Lamiales</taxon>
        <taxon>Oleaceae</taxon>
        <taxon>Forsythieae</taxon>
        <taxon>Forsythia</taxon>
    </lineage>
</organism>
<dbReference type="AlphaFoldDB" id="A0ABD1WTS3"/>
<dbReference type="PROSITE" id="PS50888">
    <property type="entry name" value="BHLH"/>
    <property type="match status" value="1"/>
</dbReference>
<evidence type="ECO:0000313" key="8">
    <source>
        <dbReference type="Proteomes" id="UP001604277"/>
    </source>
</evidence>
<sequence>MLRCAQSTTSSPEKYAVMGMDMSVLERQRTVLQRLYQQQQQQQQQHSWQPQEANMNPMFHQNMSNLQPAKYDQCLDEINLPSFAIYGREQQQRIGFACPELTSASHSAVSNNSSMTKHDHQISSSAFKREGTVSNSTRKRKAEFDAEEDCKDKGTEREAGEVQSEITVKTDRETSTNNSSKESIQKPDYIHVRARRGQATDSHSLAERARREKISKKMKYLQDLVPGCNKVTGKAGMLDEIINYVQSLQKQVEFLSMKLATLNPRLDFSIDDFFAKEIPAYIASFPTQLQDTNPTNLQYNPLQQGAISCGVDIAMNPSQMLPQKEGSSSVPTTEVFHDSSSGHQAQMLPTWDSEWQNLFSVGFH</sequence>
<dbReference type="InterPro" id="IPR024097">
    <property type="entry name" value="bHLH_ZIP_TF"/>
</dbReference>
<reference evidence="8" key="1">
    <citation type="submission" date="2024-07" db="EMBL/GenBank/DDBJ databases">
        <title>Two chromosome-level genome assemblies of Korean endemic species Abeliophyllum distichum and Forsythia ovata (Oleaceae).</title>
        <authorList>
            <person name="Jang H."/>
        </authorList>
    </citation>
    <scope>NUCLEOTIDE SEQUENCE [LARGE SCALE GENOMIC DNA]</scope>
</reference>
<dbReference type="GO" id="GO:0005634">
    <property type="term" value="C:nucleus"/>
    <property type="evidence" value="ECO:0007669"/>
    <property type="project" value="UniProtKB-SubCell"/>
</dbReference>
<name>A0ABD1WTS3_9LAMI</name>
<feature type="compositionally biased region" description="Basic and acidic residues" evidence="5">
    <location>
        <begin position="150"/>
        <end position="160"/>
    </location>
</feature>
<dbReference type="FunFam" id="4.10.280.10:FF:000002">
    <property type="entry name" value="Basic helix-loop-helix transcription factor"/>
    <property type="match status" value="1"/>
</dbReference>
<dbReference type="EMBL" id="JBFOLJ010000002">
    <property type="protein sequence ID" value="KAL2553054.1"/>
    <property type="molecule type" value="Genomic_DNA"/>
</dbReference>
<keyword evidence="4" id="KW-0539">Nucleus</keyword>
<comment type="subcellular location">
    <subcellularLocation>
        <location evidence="1">Nucleus</location>
    </subcellularLocation>
</comment>
<feature type="region of interest" description="Disordered" evidence="5">
    <location>
        <begin position="109"/>
        <end position="185"/>
    </location>
</feature>
<proteinExistence type="predicted"/>
<dbReference type="InterPro" id="IPR036638">
    <property type="entry name" value="HLH_DNA-bd_sf"/>
</dbReference>
<keyword evidence="8" id="KW-1185">Reference proteome</keyword>
<feature type="compositionally biased region" description="Basic and acidic residues" evidence="5">
    <location>
        <begin position="116"/>
        <end position="131"/>
    </location>
</feature>
<dbReference type="Proteomes" id="UP001604277">
    <property type="component" value="Unassembled WGS sequence"/>
</dbReference>
<dbReference type="PANTHER" id="PTHR12565">
    <property type="entry name" value="STEROL REGULATORY ELEMENT-BINDING PROTEIN"/>
    <property type="match status" value="1"/>
</dbReference>
<dbReference type="SUPFAM" id="SSF47459">
    <property type="entry name" value="HLH, helix-loop-helix DNA-binding domain"/>
    <property type="match status" value="1"/>
</dbReference>
<dbReference type="CDD" id="cd18919">
    <property type="entry name" value="bHLH_AtBPE_like"/>
    <property type="match status" value="1"/>
</dbReference>
<evidence type="ECO:0000256" key="2">
    <source>
        <dbReference type="ARBA" id="ARBA00023015"/>
    </source>
</evidence>
<evidence type="ECO:0000256" key="1">
    <source>
        <dbReference type="ARBA" id="ARBA00004123"/>
    </source>
</evidence>
<gene>
    <name evidence="7" type="ORF">Fot_06673</name>
</gene>